<dbReference type="Pfam" id="PF09523">
    <property type="entry name" value="DUF2390"/>
    <property type="match status" value="1"/>
</dbReference>
<comment type="caution">
    <text evidence="2">The sequence shown here is derived from an EMBL/GenBank/DDBJ whole genome shotgun (WGS) entry which is preliminary data.</text>
</comment>
<feature type="non-terminal residue" evidence="2">
    <location>
        <position position="1"/>
    </location>
</feature>
<protein>
    <submittedName>
        <fullName evidence="2">Uncharacterized protein</fullName>
    </submittedName>
</protein>
<evidence type="ECO:0000256" key="1">
    <source>
        <dbReference type="SAM" id="MobiDB-lite"/>
    </source>
</evidence>
<dbReference type="EMBL" id="BKCJ011252807">
    <property type="protein sequence ID" value="GFD10514.1"/>
    <property type="molecule type" value="Genomic_DNA"/>
</dbReference>
<evidence type="ECO:0000313" key="2">
    <source>
        <dbReference type="EMBL" id="GFD10514.1"/>
    </source>
</evidence>
<feature type="compositionally biased region" description="Basic and acidic residues" evidence="1">
    <location>
        <begin position="18"/>
        <end position="33"/>
    </location>
</feature>
<accession>A0A699TRR9</accession>
<feature type="non-terminal residue" evidence="2">
    <location>
        <position position="157"/>
    </location>
</feature>
<feature type="compositionally biased region" description="Basic residues" evidence="1">
    <location>
        <begin position="1"/>
        <end position="12"/>
    </location>
</feature>
<feature type="region of interest" description="Disordered" evidence="1">
    <location>
        <begin position="1"/>
        <end position="81"/>
    </location>
</feature>
<organism evidence="2">
    <name type="scientific">Tanacetum cinerariifolium</name>
    <name type="common">Dalmatian daisy</name>
    <name type="synonym">Chrysanthemum cinerariifolium</name>
    <dbReference type="NCBI Taxonomy" id="118510"/>
    <lineage>
        <taxon>Eukaryota</taxon>
        <taxon>Viridiplantae</taxon>
        <taxon>Streptophyta</taxon>
        <taxon>Embryophyta</taxon>
        <taxon>Tracheophyta</taxon>
        <taxon>Spermatophyta</taxon>
        <taxon>Magnoliopsida</taxon>
        <taxon>eudicotyledons</taxon>
        <taxon>Gunneridae</taxon>
        <taxon>Pentapetalae</taxon>
        <taxon>asterids</taxon>
        <taxon>campanulids</taxon>
        <taxon>Asterales</taxon>
        <taxon>Asteraceae</taxon>
        <taxon>Asteroideae</taxon>
        <taxon>Anthemideae</taxon>
        <taxon>Anthemidinae</taxon>
        <taxon>Tanacetum</taxon>
    </lineage>
</organism>
<dbReference type="AlphaFoldDB" id="A0A699TRR9"/>
<name>A0A699TRR9_TANCI</name>
<dbReference type="NCBIfam" id="TIGR02444">
    <property type="entry name" value="TIGR02444 family protein"/>
    <property type="match status" value="1"/>
</dbReference>
<proteinExistence type="predicted"/>
<gene>
    <name evidence="2" type="ORF">Tci_882483</name>
</gene>
<sequence>PEHPPCSHRRCRAPSADAPERPRRERLRQRPDHAAPGADAGRRRGRNPRPGDRACPPPDACARYASQQAASNRRCRGTLGVPLNPQRAEEIRQLATPWHDQVVGPLRALRTQWKAATTTDVELGALRDRLKGLELDAERELLVRLQRLTQDWPEQAA</sequence>
<reference evidence="2" key="1">
    <citation type="journal article" date="2019" name="Sci. Rep.">
        <title>Draft genome of Tanacetum cinerariifolium, the natural source of mosquito coil.</title>
        <authorList>
            <person name="Yamashiro T."/>
            <person name="Shiraishi A."/>
            <person name="Satake H."/>
            <person name="Nakayama K."/>
        </authorList>
    </citation>
    <scope>NUCLEOTIDE SEQUENCE</scope>
</reference>
<dbReference type="InterPro" id="IPR012659">
    <property type="entry name" value="CHP02444"/>
</dbReference>